<name>A0A0M3JWH6_ANISI</name>
<protein>
    <submittedName>
        <fullName evidence="4">Secreted protein</fullName>
    </submittedName>
</protein>
<gene>
    <name evidence="2" type="ORF">ASIM_LOCUS12104</name>
</gene>
<keyword evidence="1" id="KW-0732">Signal</keyword>
<reference evidence="2 3" key="2">
    <citation type="submission" date="2018-11" db="EMBL/GenBank/DDBJ databases">
        <authorList>
            <consortium name="Pathogen Informatics"/>
        </authorList>
    </citation>
    <scope>NUCLEOTIDE SEQUENCE [LARGE SCALE GENOMIC DNA]</scope>
</reference>
<dbReference type="AlphaFoldDB" id="A0A0M3JWH6"/>
<reference evidence="4" key="1">
    <citation type="submission" date="2017-02" db="UniProtKB">
        <authorList>
            <consortium name="WormBaseParasite"/>
        </authorList>
    </citation>
    <scope>IDENTIFICATION</scope>
</reference>
<dbReference type="Proteomes" id="UP000267096">
    <property type="component" value="Unassembled WGS sequence"/>
</dbReference>
<feature type="signal peptide" evidence="1">
    <location>
        <begin position="1"/>
        <end position="19"/>
    </location>
</feature>
<proteinExistence type="predicted"/>
<dbReference type="EMBL" id="UYRR01031139">
    <property type="protein sequence ID" value="VDK46564.1"/>
    <property type="molecule type" value="Genomic_DNA"/>
</dbReference>
<evidence type="ECO:0000313" key="4">
    <source>
        <dbReference type="WBParaSite" id="ASIM_0001263801-mRNA-1"/>
    </source>
</evidence>
<evidence type="ECO:0000313" key="3">
    <source>
        <dbReference type="Proteomes" id="UP000267096"/>
    </source>
</evidence>
<dbReference type="WBParaSite" id="ASIM_0001263801-mRNA-1">
    <property type="protein sequence ID" value="ASIM_0001263801-mRNA-1"/>
    <property type="gene ID" value="ASIM_0001263801"/>
</dbReference>
<feature type="chain" id="PRO_5043121037" evidence="1">
    <location>
        <begin position="20"/>
        <end position="80"/>
    </location>
</feature>
<evidence type="ECO:0000256" key="1">
    <source>
        <dbReference type="SAM" id="SignalP"/>
    </source>
</evidence>
<evidence type="ECO:0000313" key="2">
    <source>
        <dbReference type="EMBL" id="VDK46564.1"/>
    </source>
</evidence>
<accession>A0A0M3JWH6</accession>
<sequence length="80" mass="8918">MVVTVLLCSFTLLPNKVVGQCEWTGWGTCHPSILLGLLDPVSALQYEAIMMDVNLGEAERKTLVMQWAQNQDPLVWVCIV</sequence>
<organism evidence="4">
    <name type="scientific">Anisakis simplex</name>
    <name type="common">Herring worm</name>
    <dbReference type="NCBI Taxonomy" id="6269"/>
    <lineage>
        <taxon>Eukaryota</taxon>
        <taxon>Metazoa</taxon>
        <taxon>Ecdysozoa</taxon>
        <taxon>Nematoda</taxon>
        <taxon>Chromadorea</taxon>
        <taxon>Rhabditida</taxon>
        <taxon>Spirurina</taxon>
        <taxon>Ascaridomorpha</taxon>
        <taxon>Ascaridoidea</taxon>
        <taxon>Anisakidae</taxon>
        <taxon>Anisakis</taxon>
        <taxon>Anisakis simplex complex</taxon>
    </lineage>
</organism>
<keyword evidence="3" id="KW-1185">Reference proteome</keyword>